<sequence length="206" mass="23350">MILDIRSGGALVMYKYISLIVLSLLLSGCGDLFLRSLDEFNAGMGGQRTCQYEADYQTIYGEGYTYEFGGYCNQWLGTLKNNSEFTIKCSHTLDGRPVNSVFAGPRQTVDEKFIAQMNNGYLKATCRAWERAAKLQNRYSETRYSVYSKLSSGTWKVSIQNNANFTRKCRLLDKNNRVIVEEALSSGQSSSWWKEPNGTFYTQCIS</sequence>
<evidence type="ECO:0000313" key="2">
    <source>
        <dbReference type="EMBL" id="AUD78681.1"/>
    </source>
</evidence>
<dbReference type="PROSITE" id="PS51257">
    <property type="entry name" value="PROKAR_LIPOPROTEIN"/>
    <property type="match status" value="1"/>
</dbReference>
<reference evidence="2 3" key="1">
    <citation type="submission" date="2017-12" db="EMBL/GenBank/DDBJ databases">
        <title>Kangiella profundi FT102 completed genome.</title>
        <authorList>
            <person name="Xu J."/>
            <person name="Wang J."/>
            <person name="Lu Y."/>
        </authorList>
    </citation>
    <scope>NUCLEOTIDE SEQUENCE [LARGE SCALE GENOMIC DNA]</scope>
    <source>
        <strain evidence="2 3">FT102</strain>
    </source>
</reference>
<keyword evidence="3" id="KW-1185">Reference proteome</keyword>
<dbReference type="AlphaFoldDB" id="A0A2K9AU46"/>
<dbReference type="EMBL" id="CP025120">
    <property type="protein sequence ID" value="AUD78681.1"/>
    <property type="molecule type" value="Genomic_DNA"/>
</dbReference>
<gene>
    <name evidence="2" type="ORF">CW740_05235</name>
</gene>
<keyword evidence="1" id="KW-0472">Membrane</keyword>
<evidence type="ECO:0000256" key="1">
    <source>
        <dbReference type="SAM" id="Phobius"/>
    </source>
</evidence>
<evidence type="ECO:0008006" key="4">
    <source>
        <dbReference type="Google" id="ProtNLM"/>
    </source>
</evidence>
<proteinExistence type="predicted"/>
<name>A0A2K9AU46_9GAMM</name>
<protein>
    <recommendedName>
        <fullName evidence="4">Lipoprotein</fullName>
    </recommendedName>
</protein>
<accession>A0A2K9AU46</accession>
<feature type="transmembrane region" description="Helical" evidence="1">
    <location>
        <begin position="12"/>
        <end position="34"/>
    </location>
</feature>
<keyword evidence="1" id="KW-1133">Transmembrane helix</keyword>
<dbReference type="Proteomes" id="UP000232693">
    <property type="component" value="Chromosome"/>
</dbReference>
<evidence type="ECO:0000313" key="3">
    <source>
        <dbReference type="Proteomes" id="UP000232693"/>
    </source>
</evidence>
<organism evidence="2 3">
    <name type="scientific">Kangiella profundi</name>
    <dbReference type="NCBI Taxonomy" id="1561924"/>
    <lineage>
        <taxon>Bacteria</taxon>
        <taxon>Pseudomonadati</taxon>
        <taxon>Pseudomonadota</taxon>
        <taxon>Gammaproteobacteria</taxon>
        <taxon>Kangiellales</taxon>
        <taxon>Kangiellaceae</taxon>
        <taxon>Kangiella</taxon>
    </lineage>
</organism>
<dbReference type="KEGG" id="kpd:CW740_05235"/>
<keyword evidence="1" id="KW-0812">Transmembrane</keyword>